<comment type="subcellular location">
    <subcellularLocation>
        <location evidence="1">Vacuole membrane</location>
        <topology evidence="1">Peripheral membrane protein</topology>
    </subcellularLocation>
</comment>
<keyword evidence="10" id="KW-1185">Reference proteome</keyword>
<proteinExistence type="predicted"/>
<name>A0A2G3A537_CAPAN</name>
<evidence type="ECO:0000256" key="7">
    <source>
        <dbReference type="SAM" id="SignalP"/>
    </source>
</evidence>
<dbReference type="EMBL" id="AYRZ02000002">
    <property type="protein sequence ID" value="PHT89355.1"/>
    <property type="molecule type" value="Genomic_DNA"/>
</dbReference>
<evidence type="ECO:0000313" key="10">
    <source>
        <dbReference type="Proteomes" id="UP000222542"/>
    </source>
</evidence>
<dbReference type="InterPro" id="IPR043573">
    <property type="entry name" value="Fig4-like"/>
</dbReference>
<evidence type="ECO:0000256" key="3">
    <source>
        <dbReference type="ARBA" id="ARBA00022801"/>
    </source>
</evidence>
<comment type="caution">
    <text evidence="9">The sequence shown here is derived from an EMBL/GenBank/DDBJ whole genome shotgun (WGS) entry which is preliminary data.</text>
</comment>
<reference evidence="9 10" key="1">
    <citation type="journal article" date="2014" name="Nat. Genet.">
        <title>Genome sequence of the hot pepper provides insights into the evolution of pungency in Capsicum species.</title>
        <authorList>
            <person name="Kim S."/>
            <person name="Park M."/>
            <person name="Yeom S.I."/>
            <person name="Kim Y.M."/>
            <person name="Lee J.M."/>
            <person name="Lee H.A."/>
            <person name="Seo E."/>
            <person name="Choi J."/>
            <person name="Cheong K."/>
            <person name="Kim K.T."/>
            <person name="Jung K."/>
            <person name="Lee G.W."/>
            <person name="Oh S.K."/>
            <person name="Bae C."/>
            <person name="Kim S.B."/>
            <person name="Lee H.Y."/>
            <person name="Kim S.Y."/>
            <person name="Kim M.S."/>
            <person name="Kang B.C."/>
            <person name="Jo Y.D."/>
            <person name="Yang H.B."/>
            <person name="Jeong H.J."/>
            <person name="Kang W.H."/>
            <person name="Kwon J.K."/>
            <person name="Shin C."/>
            <person name="Lim J.Y."/>
            <person name="Park J.H."/>
            <person name="Huh J.H."/>
            <person name="Kim J.S."/>
            <person name="Kim B.D."/>
            <person name="Cohen O."/>
            <person name="Paran I."/>
            <person name="Suh M.C."/>
            <person name="Lee S.B."/>
            <person name="Kim Y.K."/>
            <person name="Shin Y."/>
            <person name="Noh S.J."/>
            <person name="Park J."/>
            <person name="Seo Y.S."/>
            <person name="Kwon S.Y."/>
            <person name="Kim H.A."/>
            <person name="Park J.M."/>
            <person name="Kim H.J."/>
            <person name="Choi S.B."/>
            <person name="Bosland P.W."/>
            <person name="Reeves G."/>
            <person name="Jo S.H."/>
            <person name="Lee B.W."/>
            <person name="Cho H.T."/>
            <person name="Choi H.S."/>
            <person name="Lee M.S."/>
            <person name="Yu Y."/>
            <person name="Do Choi Y."/>
            <person name="Park B.S."/>
            <person name="van Deynze A."/>
            <person name="Ashrafi H."/>
            <person name="Hill T."/>
            <person name="Kim W.T."/>
            <person name="Pai H.S."/>
            <person name="Ahn H.K."/>
            <person name="Yeam I."/>
            <person name="Giovannoni J.J."/>
            <person name="Rose J.K."/>
            <person name="Sorensen I."/>
            <person name="Lee S.J."/>
            <person name="Kim R.W."/>
            <person name="Choi I.Y."/>
            <person name="Choi B.S."/>
            <person name="Lim J.S."/>
            <person name="Lee Y.H."/>
            <person name="Choi D."/>
        </authorList>
    </citation>
    <scope>NUCLEOTIDE SEQUENCE [LARGE SCALE GENOMIC DNA]</scope>
    <source>
        <strain evidence="10">cv. CM334</strain>
    </source>
</reference>
<evidence type="ECO:0000256" key="1">
    <source>
        <dbReference type="ARBA" id="ARBA00004148"/>
    </source>
</evidence>
<keyword evidence="3" id="KW-0378">Hydrolase</keyword>
<keyword evidence="4" id="KW-0472">Membrane</keyword>
<evidence type="ECO:0000256" key="4">
    <source>
        <dbReference type="ARBA" id="ARBA00023136"/>
    </source>
</evidence>
<organism evidence="9 10">
    <name type="scientific">Capsicum annuum</name>
    <name type="common">Capsicum pepper</name>
    <dbReference type="NCBI Taxonomy" id="4072"/>
    <lineage>
        <taxon>Eukaryota</taxon>
        <taxon>Viridiplantae</taxon>
        <taxon>Streptophyta</taxon>
        <taxon>Embryophyta</taxon>
        <taxon>Tracheophyta</taxon>
        <taxon>Spermatophyta</taxon>
        <taxon>Magnoliopsida</taxon>
        <taxon>eudicotyledons</taxon>
        <taxon>Gunneridae</taxon>
        <taxon>Pentapetalae</taxon>
        <taxon>asterids</taxon>
        <taxon>lamiids</taxon>
        <taxon>Solanales</taxon>
        <taxon>Solanaceae</taxon>
        <taxon>Solanoideae</taxon>
        <taxon>Capsiceae</taxon>
        <taxon>Capsicum</taxon>
    </lineage>
</organism>
<evidence type="ECO:0000259" key="8">
    <source>
        <dbReference type="PROSITE" id="PS50275"/>
    </source>
</evidence>
<dbReference type="InterPro" id="IPR000182">
    <property type="entry name" value="GNAT_dom"/>
</dbReference>
<evidence type="ECO:0000313" key="9">
    <source>
        <dbReference type="EMBL" id="PHT89355.1"/>
    </source>
</evidence>
<sequence>MEFLTTLLAIVTLMALFAKPIIQLKDLWGKVASPSKIRYRWKFSQQFTDDVFPSLSGAQVMRIATHLRATRCQLIPTSRTGELLKLSSISCGNRKGRARKDLYEMVVEMNNVCDDLCGAYYVKLLSVQKGVLRMNCVDYLDRTNVGPYVYGRVALAHQLHVLGFVYVDNINIDSHSPIAHDLMQIYKEMRDVLAPHISIM</sequence>
<dbReference type="AlphaFoldDB" id="A0A2G3A537"/>
<protein>
    <recommendedName>
        <fullName evidence="8">SAC domain-containing protein</fullName>
    </recommendedName>
</protein>
<dbReference type="PANTHER" id="PTHR45738:SF10">
    <property type="entry name" value="PHOSPHOINOSITIDE PHOSPHATASE SAC2-LIKE"/>
    <property type="match status" value="1"/>
</dbReference>
<dbReference type="InterPro" id="IPR002013">
    <property type="entry name" value="SAC_dom"/>
</dbReference>
<evidence type="ECO:0000256" key="2">
    <source>
        <dbReference type="ARBA" id="ARBA00022554"/>
    </source>
</evidence>
<gene>
    <name evidence="9" type="ORF">T459_04468</name>
</gene>
<dbReference type="Pfam" id="PF13718">
    <property type="entry name" value="GNAT_acetyltr_2"/>
    <property type="match status" value="1"/>
</dbReference>
<evidence type="ECO:0000256" key="6">
    <source>
        <dbReference type="ARBA" id="ARBA00023464"/>
    </source>
</evidence>
<accession>A0A2G3A537</accession>
<dbReference type="GO" id="GO:0005774">
    <property type="term" value="C:vacuolar membrane"/>
    <property type="evidence" value="ECO:0007669"/>
    <property type="project" value="UniProtKB-SubCell"/>
</dbReference>
<keyword evidence="7" id="KW-0732">Signal</keyword>
<dbReference type="PROSITE" id="PS50275">
    <property type="entry name" value="SAC"/>
    <property type="match status" value="1"/>
</dbReference>
<comment type="subunit">
    <text evidence="6">Component of the PI(3,5)P2 regulatory complex at least composed of ATG18, SAC/FIG4, FAB1 and VAC14.</text>
</comment>
<evidence type="ECO:0000256" key="5">
    <source>
        <dbReference type="ARBA" id="ARBA00023337"/>
    </source>
</evidence>
<feature type="signal peptide" evidence="7">
    <location>
        <begin position="1"/>
        <end position="18"/>
    </location>
</feature>
<reference evidence="9 10" key="2">
    <citation type="journal article" date="2017" name="Genome Biol.">
        <title>New reference genome sequences of hot pepper reveal the massive evolution of plant disease-resistance genes by retroduplication.</title>
        <authorList>
            <person name="Kim S."/>
            <person name="Park J."/>
            <person name="Yeom S.I."/>
            <person name="Kim Y.M."/>
            <person name="Seo E."/>
            <person name="Kim K.T."/>
            <person name="Kim M.S."/>
            <person name="Lee J.M."/>
            <person name="Cheong K."/>
            <person name="Shin H.S."/>
            <person name="Kim S.B."/>
            <person name="Han K."/>
            <person name="Lee J."/>
            <person name="Park M."/>
            <person name="Lee H.A."/>
            <person name="Lee H.Y."/>
            <person name="Lee Y."/>
            <person name="Oh S."/>
            <person name="Lee J.H."/>
            <person name="Choi E."/>
            <person name="Choi E."/>
            <person name="Lee S.E."/>
            <person name="Jeon J."/>
            <person name="Kim H."/>
            <person name="Choi G."/>
            <person name="Song H."/>
            <person name="Lee J."/>
            <person name="Lee S.C."/>
            <person name="Kwon J.K."/>
            <person name="Lee H.Y."/>
            <person name="Koo N."/>
            <person name="Hong Y."/>
            <person name="Kim R.W."/>
            <person name="Kang W.H."/>
            <person name="Huh J.H."/>
            <person name="Kang B.C."/>
            <person name="Yang T.J."/>
            <person name="Lee Y.H."/>
            <person name="Bennetzen J.L."/>
            <person name="Choi D."/>
        </authorList>
    </citation>
    <scope>NUCLEOTIDE SEQUENCE [LARGE SCALE GENOMIC DNA]</scope>
    <source>
        <strain evidence="10">cv. CM334</strain>
    </source>
</reference>
<dbReference type="GO" id="GO:0043813">
    <property type="term" value="F:phosphatidylinositol-3,5-bisphosphate 5-phosphatase activity"/>
    <property type="evidence" value="ECO:0007669"/>
    <property type="project" value="InterPro"/>
</dbReference>
<dbReference type="PANTHER" id="PTHR45738">
    <property type="entry name" value="POLYPHOSPHOINOSITIDE PHOSPHATASE"/>
    <property type="match status" value="1"/>
</dbReference>
<feature type="chain" id="PRO_5013861620" description="SAC domain-containing protein" evidence="7">
    <location>
        <begin position="19"/>
        <end position="200"/>
    </location>
</feature>
<dbReference type="GO" id="GO:0046856">
    <property type="term" value="P:phosphatidylinositol dephosphorylation"/>
    <property type="evidence" value="ECO:0007669"/>
    <property type="project" value="InterPro"/>
</dbReference>
<dbReference type="Proteomes" id="UP000222542">
    <property type="component" value="Unassembled WGS sequence"/>
</dbReference>
<comment type="catalytic activity">
    <reaction evidence="5">
        <text>a 1,2-diacyl-sn-glycero-3-phospho-(1D-myo-inositol-3,5-bisphosphate) + H2O = a 1,2-diacyl-sn-glycero-3-phospho-(1D-myo-inositol-3-phosphate) + phosphate</text>
        <dbReference type="Rhea" id="RHEA:32955"/>
        <dbReference type="ChEBI" id="CHEBI:15377"/>
        <dbReference type="ChEBI" id="CHEBI:43474"/>
        <dbReference type="ChEBI" id="CHEBI:57923"/>
        <dbReference type="ChEBI" id="CHEBI:58088"/>
    </reaction>
</comment>
<dbReference type="GO" id="GO:0016747">
    <property type="term" value="F:acyltransferase activity, transferring groups other than amino-acyl groups"/>
    <property type="evidence" value="ECO:0007669"/>
    <property type="project" value="InterPro"/>
</dbReference>
<keyword evidence="2" id="KW-0926">Vacuole</keyword>
<feature type="domain" description="SAC" evidence="8">
    <location>
        <begin position="128"/>
        <end position="199"/>
    </location>
</feature>
<dbReference type="STRING" id="4072.A0A2G3A537"/>
<dbReference type="Gramene" id="PHT89355">
    <property type="protein sequence ID" value="PHT89355"/>
    <property type="gene ID" value="T459_04468"/>
</dbReference>